<dbReference type="HOGENOM" id="CLU_2109506_0_0_1"/>
<organism evidence="1 2">
    <name type="scientific">Macrophomina phaseolina (strain MS6)</name>
    <name type="common">Charcoal rot fungus</name>
    <dbReference type="NCBI Taxonomy" id="1126212"/>
    <lineage>
        <taxon>Eukaryota</taxon>
        <taxon>Fungi</taxon>
        <taxon>Dikarya</taxon>
        <taxon>Ascomycota</taxon>
        <taxon>Pezizomycotina</taxon>
        <taxon>Dothideomycetes</taxon>
        <taxon>Dothideomycetes incertae sedis</taxon>
        <taxon>Botryosphaeriales</taxon>
        <taxon>Botryosphaeriaceae</taxon>
        <taxon>Macrophomina</taxon>
    </lineage>
</organism>
<name>K2RAN1_MACPH</name>
<dbReference type="Proteomes" id="UP000007129">
    <property type="component" value="Unassembled WGS sequence"/>
</dbReference>
<dbReference type="VEuPathDB" id="FungiDB:MPH_12961"/>
<gene>
    <name evidence="1" type="ORF">MPH_12961</name>
</gene>
<evidence type="ECO:0000313" key="1">
    <source>
        <dbReference type="EMBL" id="EKG09952.1"/>
    </source>
</evidence>
<reference evidence="1 2" key="1">
    <citation type="journal article" date="2012" name="BMC Genomics">
        <title>Tools to kill: Genome of one of the most destructive plant pathogenic fungi Macrophomina phaseolina.</title>
        <authorList>
            <person name="Islam M.S."/>
            <person name="Haque M.S."/>
            <person name="Islam M.M."/>
            <person name="Emdad E.M."/>
            <person name="Halim A."/>
            <person name="Hossen Q.M.M."/>
            <person name="Hossain M.Z."/>
            <person name="Ahmed B."/>
            <person name="Rahim S."/>
            <person name="Rahman M.S."/>
            <person name="Alam M.M."/>
            <person name="Hou S."/>
            <person name="Wan X."/>
            <person name="Saito J.A."/>
            <person name="Alam M."/>
        </authorList>
    </citation>
    <scope>NUCLEOTIDE SEQUENCE [LARGE SCALE GENOMIC DNA]</scope>
    <source>
        <strain evidence="1 2">MS6</strain>
    </source>
</reference>
<sequence>MMPPTIELDLTNANVDTASPRNIRARLQTALENQEATKEVKCCGITRNPSDAAKVRVFFRTEEDEELVRSNLRWLETAFRGTRIRGRQWHPIKVDNVNKLAILNNDRTTVRADAS</sequence>
<dbReference type="eggNOG" id="ENOG502SECT">
    <property type="taxonomic scope" value="Eukaryota"/>
</dbReference>
<dbReference type="EMBL" id="AHHD01000542">
    <property type="protein sequence ID" value="EKG09952.1"/>
    <property type="molecule type" value="Genomic_DNA"/>
</dbReference>
<dbReference type="STRING" id="1126212.K2RAN1"/>
<dbReference type="OrthoDB" id="3782775at2759"/>
<comment type="caution">
    <text evidence="1">The sequence shown here is derived from an EMBL/GenBank/DDBJ whole genome shotgun (WGS) entry which is preliminary data.</text>
</comment>
<dbReference type="InParanoid" id="K2RAN1"/>
<evidence type="ECO:0000313" key="2">
    <source>
        <dbReference type="Proteomes" id="UP000007129"/>
    </source>
</evidence>
<protein>
    <submittedName>
        <fullName evidence="1">Uncharacterized protein</fullName>
    </submittedName>
</protein>
<accession>K2RAN1</accession>
<dbReference type="AlphaFoldDB" id="K2RAN1"/>
<proteinExistence type="predicted"/>